<accession>G0A8U0</accession>
<dbReference type="EMBL" id="CP002745">
    <property type="protein sequence ID" value="AEK61803.1"/>
    <property type="molecule type" value="Genomic_DNA"/>
</dbReference>
<evidence type="ECO:0000313" key="3">
    <source>
        <dbReference type="Proteomes" id="UP000008392"/>
    </source>
</evidence>
<proteinExistence type="predicted"/>
<dbReference type="Pfam" id="PF13628">
    <property type="entry name" value="DUF4142"/>
    <property type="match status" value="1"/>
</dbReference>
<dbReference type="InterPro" id="IPR012347">
    <property type="entry name" value="Ferritin-like"/>
</dbReference>
<dbReference type="AlphaFoldDB" id="G0A8U0"/>
<reference evidence="2 3" key="4">
    <citation type="journal article" date="2010" name="Environ. Microbiol.">
        <title>The bacterial genus Collimonas: mycophagy, weathering and other adaptive solutions to life in oligotrophic soil environments.</title>
        <authorList>
            <person name="Leveau J.H."/>
            <person name="Uroz S."/>
            <person name="de Boer W."/>
        </authorList>
    </citation>
    <scope>NUCLEOTIDE SEQUENCE [LARGE SCALE GENOMIC DNA]</scope>
    <source>
        <strain evidence="2 3">Ter331</strain>
    </source>
</reference>
<evidence type="ECO:0000259" key="1">
    <source>
        <dbReference type="Pfam" id="PF13628"/>
    </source>
</evidence>
<dbReference type="eggNOG" id="COG3652">
    <property type="taxonomic scope" value="Bacteria"/>
</dbReference>
<reference evidence="3" key="6">
    <citation type="submission" date="2011-05" db="EMBL/GenBank/DDBJ databases">
        <title>Complete sequence of Collimonas fungivorans Ter331.</title>
        <authorList>
            <person name="Leveau J.H."/>
        </authorList>
    </citation>
    <scope>NUCLEOTIDE SEQUENCE [LARGE SCALE GENOMIC DNA]</scope>
    <source>
        <strain evidence="3">Ter331</strain>
    </source>
</reference>
<dbReference type="STRING" id="1005048.CFU_1972"/>
<feature type="domain" description="DUF4142" evidence="1">
    <location>
        <begin position="62"/>
        <end position="198"/>
    </location>
</feature>
<name>G0A8U0_COLFT</name>
<dbReference type="KEGG" id="cfu:CFU_1972"/>
<dbReference type="PANTHER" id="PTHR38593">
    <property type="entry name" value="BLR2558 PROTEIN"/>
    <property type="match status" value="1"/>
</dbReference>
<reference evidence="2 3" key="1">
    <citation type="journal article" date="2004" name="Environ. Microbiol.">
        <title>Phylogeny-function analysis of (meta)genomic libraries: screening for expression of ribosomal RNA genes by large-insert library fluorescent in situ hybridization (LIL-FISH).</title>
        <authorList>
            <person name="Leveau J.H."/>
            <person name="Gerards S."/>
            <person name="de Boer W."/>
            <person name="van Veen J.A."/>
        </authorList>
    </citation>
    <scope>NUCLEOTIDE SEQUENCE [LARGE SCALE GENOMIC DNA]</scope>
    <source>
        <strain evidence="2 3">Ter331</strain>
    </source>
</reference>
<reference evidence="2 3" key="3">
    <citation type="journal article" date="2008" name="FEMS Microbiol. Ecol.">
        <title>Identification and characterization of genes underlying chitinolysis in Collimonas fungivorans Ter331.</title>
        <authorList>
            <person name="Fritsche K."/>
            <person name="de Boer W."/>
            <person name="Gerards S."/>
            <person name="van den Berg M."/>
            <person name="van Veen J.A."/>
            <person name="Leveau J.H."/>
        </authorList>
    </citation>
    <scope>NUCLEOTIDE SEQUENCE [LARGE SCALE GENOMIC DNA]</scope>
    <source>
        <strain evidence="2 3">Ter331</strain>
    </source>
</reference>
<dbReference type="InterPro" id="IPR025419">
    <property type="entry name" value="DUF4142"/>
</dbReference>
<reference evidence="2 3" key="5">
    <citation type="journal article" date="2011" name="ISME J.">
        <title>Dual transcriptional profiling of a bacterial/fungal confrontation: Collimonas fungivorans versus Aspergillus niger.</title>
        <authorList>
            <person name="Mela F."/>
            <person name="Fritsche K."/>
            <person name="de Boer W."/>
            <person name="van Veen J.A."/>
            <person name="de Graaff L.H."/>
            <person name="van den Berg M."/>
            <person name="Leveau J.H."/>
        </authorList>
    </citation>
    <scope>NUCLEOTIDE SEQUENCE [LARGE SCALE GENOMIC DNA]</scope>
    <source>
        <strain evidence="2 3">Ter331</strain>
    </source>
</reference>
<organism evidence="2 3">
    <name type="scientific">Collimonas fungivorans (strain Ter331)</name>
    <dbReference type="NCBI Taxonomy" id="1005048"/>
    <lineage>
        <taxon>Bacteria</taxon>
        <taxon>Pseudomonadati</taxon>
        <taxon>Pseudomonadota</taxon>
        <taxon>Betaproteobacteria</taxon>
        <taxon>Burkholderiales</taxon>
        <taxon>Oxalobacteraceae</taxon>
        <taxon>Collimonas</taxon>
    </lineage>
</organism>
<gene>
    <name evidence="2" type="ordered locus">CFU_1972</name>
</gene>
<reference evidence="2 3" key="2">
    <citation type="journal article" date="2006" name="J. Microbiol. Methods">
        <title>Genomic flank-sequencing of plasposon insertion sites for rapid identification of functional genes.</title>
        <authorList>
            <person name="Leveau J.H."/>
            <person name="Gerards S."/>
            <person name="Fritsche K."/>
            <person name="Zondag G."/>
            <person name="van Veen J.A."/>
        </authorList>
    </citation>
    <scope>NUCLEOTIDE SEQUENCE [LARGE SCALE GENOMIC DNA]</scope>
    <source>
        <strain evidence="2 3">Ter331</strain>
    </source>
</reference>
<protein>
    <recommendedName>
        <fullName evidence="1">DUF4142 domain-containing protein</fullName>
    </recommendedName>
</protein>
<dbReference type="Gene3D" id="1.20.1260.10">
    <property type="match status" value="1"/>
</dbReference>
<dbReference type="PANTHER" id="PTHR38593:SF1">
    <property type="entry name" value="BLR2558 PROTEIN"/>
    <property type="match status" value="1"/>
</dbReference>
<evidence type="ECO:0000313" key="2">
    <source>
        <dbReference type="EMBL" id="AEK61803.1"/>
    </source>
</evidence>
<keyword evidence="3" id="KW-1185">Reference proteome</keyword>
<sequence length="206" mass="21699">MGRVELPIRYLGATMISSFRPQARLFHPQSSRKLIAMLGIAVLAGLAFSASQALAADSLARQDKSFLTDAAHAGHAEIDASKLALEKSSNPAVKSFAEKMIADHGKVGDELKALAASKNVSVPDEPGMAQKAKIAILGKLQGPTFDKQYAGMIGVSAHKDAVSLFKKTAAGAKDADIKQFAASNLPGLQERLEMATQLKASVDAEK</sequence>
<dbReference type="HOGENOM" id="CLU_079636_6_0_4"/>
<dbReference type="Proteomes" id="UP000008392">
    <property type="component" value="Chromosome"/>
</dbReference>